<evidence type="ECO:0000313" key="2">
    <source>
        <dbReference type="Proteomes" id="UP001058074"/>
    </source>
</evidence>
<sequence>MKIKVLFIMSAIFFIFLILNKFYAGKHRKEKNIIALLVITCANLGISMNYTTHLMKLKQELYVPLIVVVLLIVILTNININNIKTNLNDFKFRLDDYFILFILICNLASLGLGYIRNGVKFFNIIVVYICAILISIAFKFLKGYDYRKITDFFSYIAIVNGILGIAQYITGKKLLIGEFTETIYYKQEGSYIKRIVGFVGTNNAAGNFGMILFAIVLFNLLRTKDKKHFIALIFTSIFSILTLTRIGYVAILIVILTYLVIFRDEVIKQVKKYKIIVGAIGFIAVVAGLFFGSRIYNVLFLQRGNTQDSRFNQYYVVYDKIIRHNPFWYGIGAGQYQYFDYYYIKKWDIDIHSQYVNLVVENGWVIAFVFLCFNLSILFGALKTCESKLEKSLVIGIFMANLVCCNFNPNQDYFINNILYFIVMYLFVYKAKIKHDSYKRKHKI</sequence>
<keyword evidence="2" id="KW-1185">Reference proteome</keyword>
<dbReference type="EMBL" id="BROD01000001">
    <property type="protein sequence ID" value="GKX67811.1"/>
    <property type="molecule type" value="Genomic_DNA"/>
</dbReference>
<gene>
    <name evidence="1" type="ORF">rsdtw13_30690</name>
</gene>
<dbReference type="Proteomes" id="UP001058074">
    <property type="component" value="Unassembled WGS sequence"/>
</dbReference>
<accession>A0ACB5RFF4</accession>
<proteinExistence type="predicted"/>
<reference evidence="1" key="1">
    <citation type="journal article" date="2025" name="Int. J. Syst. Evol. Microbiol.">
        <title>Inconstantimicrobium mannanitabidum sp. nov., a novel member of the family Clostridiaceae isolated from anoxic soil under the treatment of reductive soil disinfestation.</title>
        <authorList>
            <person name="Ueki A."/>
            <person name="Tonouchi A."/>
            <person name="Honma S."/>
            <person name="Kaku N."/>
            <person name="Ueki K."/>
        </authorList>
    </citation>
    <scope>NUCLEOTIDE SEQUENCE</scope>
    <source>
        <strain evidence="1">TW13</strain>
    </source>
</reference>
<organism evidence="1 2">
    <name type="scientific">Inconstantimicrobium mannanitabidum</name>
    <dbReference type="NCBI Taxonomy" id="1604901"/>
    <lineage>
        <taxon>Bacteria</taxon>
        <taxon>Bacillati</taxon>
        <taxon>Bacillota</taxon>
        <taxon>Clostridia</taxon>
        <taxon>Eubacteriales</taxon>
        <taxon>Clostridiaceae</taxon>
        <taxon>Inconstantimicrobium</taxon>
    </lineage>
</organism>
<name>A0ACB5RFF4_9CLOT</name>
<evidence type="ECO:0000313" key="1">
    <source>
        <dbReference type="EMBL" id="GKX67811.1"/>
    </source>
</evidence>
<protein>
    <submittedName>
        <fullName evidence="1">Uncharacterized protein</fullName>
    </submittedName>
</protein>
<comment type="caution">
    <text evidence="1">The sequence shown here is derived from an EMBL/GenBank/DDBJ whole genome shotgun (WGS) entry which is preliminary data.</text>
</comment>